<dbReference type="Gene3D" id="1.10.3380.10">
    <property type="entry name" value="Sec63 N-terminal domain-like domain"/>
    <property type="match status" value="1"/>
</dbReference>
<organism evidence="14 15">
    <name type="scientific">Serendipita indica (strain DSM 11827)</name>
    <name type="common">Root endophyte fungus</name>
    <name type="synonym">Piriformospora indica</name>
    <dbReference type="NCBI Taxonomy" id="1109443"/>
    <lineage>
        <taxon>Eukaryota</taxon>
        <taxon>Fungi</taxon>
        <taxon>Dikarya</taxon>
        <taxon>Basidiomycota</taxon>
        <taxon>Agaricomycotina</taxon>
        <taxon>Agaricomycetes</taxon>
        <taxon>Sebacinales</taxon>
        <taxon>Serendipitaceae</taxon>
        <taxon>Serendipita</taxon>
    </lineage>
</organism>
<proteinExistence type="inferred from homology"/>
<evidence type="ECO:0000256" key="11">
    <source>
        <dbReference type="SAM" id="MobiDB-lite"/>
    </source>
</evidence>
<evidence type="ECO:0000313" key="15">
    <source>
        <dbReference type="Proteomes" id="UP000007148"/>
    </source>
</evidence>
<protein>
    <recommendedName>
        <fullName evidence="9">DNA 3'-5' helicase</fullName>
        <ecNumber evidence="9">5.6.2.4</ecNumber>
    </recommendedName>
</protein>
<dbReference type="Pfam" id="PF23445">
    <property type="entry name" value="WHD_SNRNP200"/>
    <property type="match status" value="1"/>
</dbReference>
<evidence type="ECO:0000256" key="4">
    <source>
        <dbReference type="ARBA" id="ARBA00022806"/>
    </source>
</evidence>
<gene>
    <name evidence="14" type="ORF">PIIN_08150</name>
</gene>
<dbReference type="Pfam" id="PF00270">
    <property type="entry name" value="DEAD"/>
    <property type="match status" value="1"/>
</dbReference>
<dbReference type="GO" id="GO:0016787">
    <property type="term" value="F:hydrolase activity"/>
    <property type="evidence" value="ECO:0007669"/>
    <property type="project" value="UniProtKB-KW"/>
</dbReference>
<comment type="catalytic activity">
    <reaction evidence="8">
        <text>Couples ATP hydrolysis with the unwinding of duplex DNA by translocating in the 3'-5' direction.</text>
        <dbReference type="EC" id="5.6.2.4"/>
    </reaction>
</comment>
<dbReference type="GO" id="GO:0003676">
    <property type="term" value="F:nucleic acid binding"/>
    <property type="evidence" value="ECO:0007669"/>
    <property type="project" value="InterPro"/>
</dbReference>
<feature type="domain" description="Helicase ATP-binding" evidence="12">
    <location>
        <begin position="29"/>
        <end position="108"/>
    </location>
</feature>
<dbReference type="PROSITE" id="PS51194">
    <property type="entry name" value="HELICASE_CTER"/>
    <property type="match status" value="1"/>
</dbReference>
<evidence type="ECO:0000256" key="9">
    <source>
        <dbReference type="ARBA" id="ARBA00034808"/>
    </source>
</evidence>
<dbReference type="GO" id="GO:0051321">
    <property type="term" value="P:meiotic cell cycle"/>
    <property type="evidence" value="ECO:0007669"/>
    <property type="project" value="UniProtKB-KW"/>
</dbReference>
<dbReference type="Proteomes" id="UP000007148">
    <property type="component" value="Unassembled WGS sequence"/>
</dbReference>
<name>G4TSB1_SERID</name>
<dbReference type="PROSITE" id="PS51192">
    <property type="entry name" value="HELICASE_ATP_BIND_1"/>
    <property type="match status" value="1"/>
</dbReference>
<sequence>MGERQRLSDNHYHCERVSSLEPSNDEIQPEKLDSLSRNWSIHESMFGTINLVCVDEVHILGDERGSTLEVCLSRMKVRGQSRFILVSATVPNSNEIAAWIGSQDRRSDALCMKFEHVLDAKVYPMLRKYSEGKPALIFCATRKGVVTTAQGVVKAYKQAMKNGQPPPWQKPRQSWSVAQPDLKDLLSFGVGIHHAGLSIEDRRLVEEQFLSNKLSVVVATSTLAVGVNLPCHTVIIKGLEMWDGSKMNEYSDLDIVQMMGRAGRPQFDREGVAVVLCDNHQKQRLEKLCFGSTILESSLHLSLAEHINSEVVLGAITDVPTARKWLKSTFLFQRIRLNPSYYGIANGCSIRDWESYFDMLVEKTITTLEKIQLISREDGGHITSTAFGSLASRSYVKPASMSLMLGLSDSASKKDILLALSQAAEFKDVKLRQGERSALNKLCQHMDIRFPLERVNKPFEKVFILIQAILGTIPLNAPEYKNPDCTFSLEVAKVYKHALRLIRCFVESAIARKAGTLLKLCLELHRCINAKGWEDRTSVLRQLEGIGEKGIQALASHGVTTIEKVASLKPYQIETWLNRKPPFGRDLIKSANRFPQCMVSLEELDSTPSNGTDPVLLSLQIGCSANLRETTYKGPKLTLGGASVLTLTSSGTLVDYRKISVKALLNEERFFTVVASLQNPSESVEVHVSPDEYAGVAISLEYKPKLSADQFPIPDTRPLIKPDPAPLTERTESVDDRSGTRRQVKATTELKPHGIEVQNSCGHRCKDKSSCRHRCCQDESAKVHQNRSHVEERNKASKRPDLSTAIERPLVRRASLVTGLDDLYKDARIGNRTDGFTRMTIRPALKVLDLETSRDAPDTPDNIVCNSGPPKKENISRIDPNISPSTLPRVREGTAIGRRTRDVPPDAGTRHAKRMKVDDGDSKMSWIKVSKSIINLDRSDSKPIHSSANPRTSLPETTLSSANFQADEEREPLFLSSSVQGEEEACTSDFELDPRFFEDYGDIMGDLPQETVTKSTAQLSSPVKMQHSDVKVVEDFGDDRGDGLIGSLDDDAAFDSFLVVWRLYEPLRT</sequence>
<dbReference type="InterPro" id="IPR011545">
    <property type="entry name" value="DEAD/DEAH_box_helicase_dom"/>
</dbReference>
<dbReference type="GO" id="GO:0043138">
    <property type="term" value="F:3'-5' DNA helicase activity"/>
    <property type="evidence" value="ECO:0007669"/>
    <property type="project" value="UniProtKB-EC"/>
</dbReference>
<dbReference type="FunFam" id="1.10.10.10:FF:000012">
    <property type="entry name" value="U5 small nuclear ribonucleoprotein helicase"/>
    <property type="match status" value="1"/>
</dbReference>
<keyword evidence="4 14" id="KW-0347">Helicase</keyword>
<feature type="compositionally biased region" description="Polar residues" evidence="11">
    <location>
        <begin position="944"/>
        <end position="957"/>
    </location>
</feature>
<dbReference type="SMART" id="SM00973">
    <property type="entry name" value="Sec63"/>
    <property type="match status" value="1"/>
</dbReference>
<dbReference type="PANTHER" id="PTHR47835">
    <property type="entry name" value="HFM1, ATP DEPENDENT DNA HELICASE HOMOLOG"/>
    <property type="match status" value="1"/>
</dbReference>
<accession>G4TSB1</accession>
<dbReference type="STRING" id="1109443.G4TSB1"/>
<feature type="domain" description="Helicase C-terminal" evidence="13">
    <location>
        <begin position="121"/>
        <end position="311"/>
    </location>
</feature>
<evidence type="ECO:0000259" key="12">
    <source>
        <dbReference type="PROSITE" id="PS51192"/>
    </source>
</evidence>
<dbReference type="Pfam" id="PF02889">
    <property type="entry name" value="Sec63"/>
    <property type="match status" value="1"/>
</dbReference>
<dbReference type="SUPFAM" id="SSF52540">
    <property type="entry name" value="P-loop containing nucleoside triphosphate hydrolases"/>
    <property type="match status" value="2"/>
</dbReference>
<dbReference type="CDD" id="cd18795">
    <property type="entry name" value="SF2_C_Ski2"/>
    <property type="match status" value="1"/>
</dbReference>
<keyword evidence="3" id="KW-0378">Hydrolase</keyword>
<evidence type="ECO:0000256" key="10">
    <source>
        <dbReference type="ARBA" id="ARBA00048988"/>
    </source>
</evidence>
<dbReference type="InterPro" id="IPR014001">
    <property type="entry name" value="Helicase_ATP-bd"/>
</dbReference>
<dbReference type="Gene3D" id="3.40.50.300">
    <property type="entry name" value="P-loop containing nucleotide triphosphate hydrolases"/>
    <property type="match status" value="2"/>
</dbReference>
<dbReference type="Pfam" id="PF00271">
    <property type="entry name" value="Helicase_C"/>
    <property type="match status" value="1"/>
</dbReference>
<feature type="compositionally biased region" description="Basic and acidic residues" evidence="11">
    <location>
        <begin position="729"/>
        <end position="739"/>
    </location>
</feature>
<dbReference type="eggNOG" id="KOG0952">
    <property type="taxonomic scope" value="Eukaryota"/>
</dbReference>
<evidence type="ECO:0000256" key="5">
    <source>
        <dbReference type="ARBA" id="ARBA00022840"/>
    </source>
</evidence>
<feature type="region of interest" description="Disordered" evidence="11">
    <location>
        <begin position="858"/>
        <end position="919"/>
    </location>
</feature>
<keyword evidence="15" id="KW-1185">Reference proteome</keyword>
<dbReference type="EC" id="5.6.2.4" evidence="9"/>
<evidence type="ECO:0000313" key="14">
    <source>
        <dbReference type="EMBL" id="CCA74197.1"/>
    </source>
</evidence>
<feature type="region of interest" description="Disordered" evidence="11">
    <location>
        <begin position="938"/>
        <end position="957"/>
    </location>
</feature>
<dbReference type="InParanoid" id="G4TSB1"/>
<dbReference type="EMBL" id="CAFZ01000289">
    <property type="protein sequence ID" value="CCA74197.1"/>
    <property type="molecule type" value="Genomic_DNA"/>
</dbReference>
<dbReference type="InterPro" id="IPR027417">
    <property type="entry name" value="P-loop_NTPase"/>
</dbReference>
<keyword evidence="5" id="KW-0067">ATP-binding</keyword>
<evidence type="ECO:0000256" key="8">
    <source>
        <dbReference type="ARBA" id="ARBA00034617"/>
    </source>
</evidence>
<comment type="catalytic activity">
    <reaction evidence="10">
        <text>ATP + H2O = ADP + phosphate + H(+)</text>
        <dbReference type="Rhea" id="RHEA:13065"/>
        <dbReference type="ChEBI" id="CHEBI:15377"/>
        <dbReference type="ChEBI" id="CHEBI:15378"/>
        <dbReference type="ChEBI" id="CHEBI:30616"/>
        <dbReference type="ChEBI" id="CHEBI:43474"/>
        <dbReference type="ChEBI" id="CHEBI:456216"/>
        <dbReference type="EC" id="5.6.2.4"/>
    </reaction>
</comment>
<dbReference type="GO" id="GO:0005524">
    <property type="term" value="F:ATP binding"/>
    <property type="evidence" value="ECO:0007669"/>
    <property type="project" value="UniProtKB-KW"/>
</dbReference>
<dbReference type="InterPro" id="IPR001650">
    <property type="entry name" value="Helicase_C-like"/>
</dbReference>
<dbReference type="PANTHER" id="PTHR47835:SF3">
    <property type="entry name" value="HELICASE FOR MEIOSIS 1"/>
    <property type="match status" value="1"/>
</dbReference>
<comment type="similarity">
    <text evidence="1">Belongs to the helicase family. SKI2 subfamily.</text>
</comment>
<comment type="caution">
    <text evidence="14">The sequence shown here is derived from an EMBL/GenBank/DDBJ whole genome shotgun (WGS) entry which is preliminary data.</text>
</comment>
<dbReference type="HOGENOM" id="CLU_287861_0_0_1"/>
<keyword evidence="6" id="KW-0413">Isomerase</keyword>
<dbReference type="Gene3D" id="1.10.10.10">
    <property type="entry name" value="Winged helix-like DNA-binding domain superfamily/Winged helix DNA-binding domain"/>
    <property type="match status" value="1"/>
</dbReference>
<reference evidence="14 15" key="1">
    <citation type="journal article" date="2011" name="PLoS Pathog.">
        <title>Endophytic Life Strategies Decoded by Genome and Transcriptome Analyses of the Mutualistic Root Symbiont Piriformospora indica.</title>
        <authorList>
            <person name="Zuccaro A."/>
            <person name="Lahrmann U."/>
            <person name="Guldener U."/>
            <person name="Langen G."/>
            <person name="Pfiffi S."/>
            <person name="Biedenkopf D."/>
            <person name="Wong P."/>
            <person name="Samans B."/>
            <person name="Grimm C."/>
            <person name="Basiewicz M."/>
            <person name="Murat C."/>
            <person name="Martin F."/>
            <person name="Kogel K.H."/>
        </authorList>
    </citation>
    <scope>NUCLEOTIDE SEQUENCE [LARGE SCALE GENOMIC DNA]</scope>
    <source>
        <strain evidence="14 15">DSM 11827</strain>
    </source>
</reference>
<evidence type="ECO:0000256" key="2">
    <source>
        <dbReference type="ARBA" id="ARBA00022741"/>
    </source>
</evidence>
<feature type="region of interest" description="Disordered" evidence="11">
    <location>
        <begin position="715"/>
        <end position="743"/>
    </location>
</feature>
<evidence type="ECO:0000256" key="1">
    <source>
        <dbReference type="ARBA" id="ARBA00010140"/>
    </source>
</evidence>
<dbReference type="InterPro" id="IPR036390">
    <property type="entry name" value="WH_DNA-bd_sf"/>
</dbReference>
<dbReference type="AlphaFoldDB" id="G4TSB1"/>
<keyword evidence="2" id="KW-0547">Nucleotide-binding</keyword>
<dbReference type="InterPro" id="IPR057842">
    <property type="entry name" value="WH_MER3"/>
</dbReference>
<evidence type="ECO:0000256" key="7">
    <source>
        <dbReference type="ARBA" id="ARBA00023254"/>
    </source>
</evidence>
<evidence type="ECO:0000259" key="13">
    <source>
        <dbReference type="PROSITE" id="PS51194"/>
    </source>
</evidence>
<dbReference type="OMA" id="CEHINSE"/>
<dbReference type="SUPFAM" id="SSF158702">
    <property type="entry name" value="Sec63 N-terminal domain-like"/>
    <property type="match status" value="1"/>
</dbReference>
<dbReference type="OrthoDB" id="5575at2759"/>
<evidence type="ECO:0000256" key="6">
    <source>
        <dbReference type="ARBA" id="ARBA00023235"/>
    </source>
</evidence>
<dbReference type="SUPFAM" id="SSF46785">
    <property type="entry name" value="Winged helix' DNA-binding domain"/>
    <property type="match status" value="1"/>
</dbReference>
<dbReference type="InterPro" id="IPR052247">
    <property type="entry name" value="Meiotic_Crossover_Helicase"/>
</dbReference>
<keyword evidence="7" id="KW-0469">Meiosis</keyword>
<dbReference type="SMART" id="SM00490">
    <property type="entry name" value="HELICc"/>
    <property type="match status" value="1"/>
</dbReference>
<dbReference type="InterPro" id="IPR004179">
    <property type="entry name" value="Sec63-dom"/>
</dbReference>
<evidence type="ECO:0000256" key="3">
    <source>
        <dbReference type="ARBA" id="ARBA00022801"/>
    </source>
</evidence>
<dbReference type="InterPro" id="IPR036388">
    <property type="entry name" value="WH-like_DNA-bd_sf"/>
</dbReference>